<proteinExistence type="predicted"/>
<dbReference type="AlphaFoldDB" id="A0A9N9CDI8"/>
<gene>
    <name evidence="1" type="ORF">CPELLU_LOCUS6856</name>
</gene>
<evidence type="ECO:0000313" key="1">
    <source>
        <dbReference type="EMBL" id="CAG8598030.1"/>
    </source>
</evidence>
<feature type="non-terminal residue" evidence="1">
    <location>
        <position position="1"/>
    </location>
</feature>
<name>A0A9N9CDI8_9GLOM</name>
<accession>A0A9N9CDI8</accession>
<dbReference type="GO" id="GO:0003676">
    <property type="term" value="F:nucleic acid binding"/>
    <property type="evidence" value="ECO:0007669"/>
    <property type="project" value="InterPro"/>
</dbReference>
<protein>
    <submittedName>
        <fullName evidence="1">14060_t:CDS:1</fullName>
    </submittedName>
</protein>
<dbReference type="Gene3D" id="3.30.420.10">
    <property type="entry name" value="Ribonuclease H-like superfamily/Ribonuclease H"/>
    <property type="match status" value="1"/>
</dbReference>
<dbReference type="InterPro" id="IPR036397">
    <property type="entry name" value="RNaseH_sf"/>
</dbReference>
<comment type="caution">
    <text evidence="1">The sequence shown here is derived from an EMBL/GenBank/DDBJ whole genome shotgun (WGS) entry which is preliminary data.</text>
</comment>
<organism evidence="1 2">
    <name type="scientific">Cetraspora pellucida</name>
    <dbReference type="NCBI Taxonomy" id="1433469"/>
    <lineage>
        <taxon>Eukaryota</taxon>
        <taxon>Fungi</taxon>
        <taxon>Fungi incertae sedis</taxon>
        <taxon>Mucoromycota</taxon>
        <taxon>Glomeromycotina</taxon>
        <taxon>Glomeromycetes</taxon>
        <taxon>Diversisporales</taxon>
        <taxon>Gigasporaceae</taxon>
        <taxon>Cetraspora</taxon>
    </lineage>
</organism>
<evidence type="ECO:0000313" key="2">
    <source>
        <dbReference type="Proteomes" id="UP000789759"/>
    </source>
</evidence>
<reference evidence="1" key="1">
    <citation type="submission" date="2021-06" db="EMBL/GenBank/DDBJ databases">
        <authorList>
            <person name="Kallberg Y."/>
            <person name="Tangrot J."/>
            <person name="Rosling A."/>
        </authorList>
    </citation>
    <scope>NUCLEOTIDE SEQUENCE</scope>
    <source>
        <strain evidence="1">FL966</strain>
    </source>
</reference>
<dbReference type="Proteomes" id="UP000789759">
    <property type="component" value="Unassembled WGS sequence"/>
</dbReference>
<sequence>EEFDESCLVSTIGHSPCLMFWRCFSWHGLGSIVPIHSTINSEVYTKLIRRYTISAIHQLVPNGQDLLTSIKDLKIKVKAAWYSISPKCYYKLSNSIIRQVKACYSANGRPIDF</sequence>
<keyword evidence="2" id="KW-1185">Reference proteome</keyword>
<dbReference type="EMBL" id="CAJVQA010004394">
    <property type="protein sequence ID" value="CAG8598030.1"/>
    <property type="molecule type" value="Genomic_DNA"/>
</dbReference>
<dbReference type="OrthoDB" id="2416077at2759"/>